<keyword evidence="3" id="KW-1185">Reference proteome</keyword>
<organism evidence="2 3">
    <name type="scientific">Malus domestica</name>
    <name type="common">Apple</name>
    <name type="synonym">Pyrus malus</name>
    <dbReference type="NCBI Taxonomy" id="3750"/>
    <lineage>
        <taxon>Eukaryota</taxon>
        <taxon>Viridiplantae</taxon>
        <taxon>Streptophyta</taxon>
        <taxon>Embryophyta</taxon>
        <taxon>Tracheophyta</taxon>
        <taxon>Spermatophyta</taxon>
        <taxon>Magnoliopsida</taxon>
        <taxon>eudicotyledons</taxon>
        <taxon>Gunneridae</taxon>
        <taxon>Pentapetalae</taxon>
        <taxon>rosids</taxon>
        <taxon>fabids</taxon>
        <taxon>Rosales</taxon>
        <taxon>Rosaceae</taxon>
        <taxon>Amygdaloideae</taxon>
        <taxon>Maleae</taxon>
        <taxon>Malus</taxon>
    </lineage>
</organism>
<dbReference type="AlphaFoldDB" id="A0A498IC82"/>
<evidence type="ECO:0000313" key="3">
    <source>
        <dbReference type="Proteomes" id="UP000290289"/>
    </source>
</evidence>
<comment type="caution">
    <text evidence="2">The sequence shown here is derived from an EMBL/GenBank/DDBJ whole genome shotgun (WGS) entry which is preliminary data.</text>
</comment>
<proteinExistence type="predicted"/>
<dbReference type="Proteomes" id="UP000290289">
    <property type="component" value="Chromosome 13"/>
</dbReference>
<reference evidence="2 3" key="1">
    <citation type="submission" date="2018-10" db="EMBL/GenBank/DDBJ databases">
        <title>A high-quality apple genome assembly.</title>
        <authorList>
            <person name="Hu J."/>
        </authorList>
    </citation>
    <scope>NUCLEOTIDE SEQUENCE [LARGE SCALE GENOMIC DNA]</scope>
    <source>
        <strain evidence="3">cv. HFTH1</strain>
        <tissue evidence="2">Young leaf</tissue>
    </source>
</reference>
<evidence type="ECO:0000256" key="1">
    <source>
        <dbReference type="SAM" id="MobiDB-lite"/>
    </source>
</evidence>
<dbReference type="EMBL" id="RDQH01000339">
    <property type="protein sequence ID" value="RXH78743.1"/>
    <property type="molecule type" value="Genomic_DNA"/>
</dbReference>
<name>A0A498IC82_MALDO</name>
<protein>
    <submittedName>
        <fullName evidence="2">Uncharacterized protein</fullName>
    </submittedName>
</protein>
<feature type="region of interest" description="Disordered" evidence="1">
    <location>
        <begin position="154"/>
        <end position="177"/>
    </location>
</feature>
<evidence type="ECO:0000313" key="2">
    <source>
        <dbReference type="EMBL" id="RXH78743.1"/>
    </source>
</evidence>
<gene>
    <name evidence="2" type="ORF">DVH24_002261</name>
</gene>
<sequence>MLEVGEATSKTLVPPGYLRPHQINILIINVSLSSSLTSFSNKYSDVDSPSSEKVELNLDFYVGDQGLAAKEQSETGDPFLRDSRQCNGFIFYGITRGKASSSVSSRCQQPRARHCAHHDQSRRRTSATAIKRLASLIAVKRLAGREARHFALPQDPLHRCPPQASHSGYHDQNQRRATVTTIKRLAGREARRLTTTSSSSCFCTSAMDAALECD</sequence>
<accession>A0A498IC82</accession>